<reference evidence="3 4" key="1">
    <citation type="submission" date="2020-10" db="EMBL/GenBank/DDBJ databases">
        <title>The Coptis chinensis genome and diversification of protoberbering-type alkaloids.</title>
        <authorList>
            <person name="Wang B."/>
            <person name="Shu S."/>
            <person name="Song C."/>
            <person name="Liu Y."/>
        </authorList>
    </citation>
    <scope>NUCLEOTIDE SEQUENCE [LARGE SCALE GENOMIC DNA]</scope>
    <source>
        <strain evidence="3">HL-2020</strain>
        <tissue evidence="3">Leaf</tissue>
    </source>
</reference>
<dbReference type="EMBL" id="JADFTS010000008">
    <property type="protein sequence ID" value="KAF9594994.1"/>
    <property type="molecule type" value="Genomic_DNA"/>
</dbReference>
<dbReference type="GO" id="GO:0009927">
    <property type="term" value="F:histidine phosphotransfer kinase activity"/>
    <property type="evidence" value="ECO:0007669"/>
    <property type="project" value="UniProtKB-UniRule"/>
</dbReference>
<evidence type="ECO:0000256" key="1">
    <source>
        <dbReference type="ARBA" id="ARBA00023012"/>
    </source>
</evidence>
<dbReference type="PANTHER" id="PTHR28242:SF30">
    <property type="entry name" value="HISTIDINE-CONTAINING PHOSPHOTRANSFER PROTEIN 2"/>
    <property type="match status" value="1"/>
</dbReference>
<protein>
    <recommendedName>
        <fullName evidence="2">Histidine-containing phosphotransfer protein</fullName>
    </recommendedName>
</protein>
<dbReference type="GO" id="GO:0000160">
    <property type="term" value="P:phosphorelay signal transduction system"/>
    <property type="evidence" value="ECO:0007669"/>
    <property type="project" value="UniProtKB-UniRule"/>
</dbReference>
<organism evidence="3 4">
    <name type="scientific">Coptis chinensis</name>
    <dbReference type="NCBI Taxonomy" id="261450"/>
    <lineage>
        <taxon>Eukaryota</taxon>
        <taxon>Viridiplantae</taxon>
        <taxon>Streptophyta</taxon>
        <taxon>Embryophyta</taxon>
        <taxon>Tracheophyta</taxon>
        <taxon>Spermatophyta</taxon>
        <taxon>Magnoliopsida</taxon>
        <taxon>Ranunculales</taxon>
        <taxon>Ranunculaceae</taxon>
        <taxon>Coptidoideae</taxon>
        <taxon>Coptis</taxon>
    </lineage>
</organism>
<accession>A0A835HAM7</accession>
<comment type="caution">
    <text evidence="3">The sequence shown here is derived from an EMBL/GenBank/DDBJ whole genome shotgun (WGS) entry which is preliminary data.</text>
</comment>
<dbReference type="GO" id="GO:0005829">
    <property type="term" value="C:cytosol"/>
    <property type="evidence" value="ECO:0007669"/>
    <property type="project" value="UniProtKB-SubCell"/>
</dbReference>
<dbReference type="SUPFAM" id="SSF47226">
    <property type="entry name" value="Histidine-containing phosphotransfer domain, HPT domain"/>
    <property type="match status" value="2"/>
</dbReference>
<dbReference type="Gene3D" id="1.20.120.160">
    <property type="entry name" value="HPT domain"/>
    <property type="match status" value="2"/>
</dbReference>
<dbReference type="InterPro" id="IPR045871">
    <property type="entry name" value="AHP1-5/YPD1"/>
</dbReference>
<name>A0A835HAM7_9MAGN</name>
<comment type="subcellular location">
    <subcellularLocation>
        <location evidence="2">Cytoplasm</location>
        <location evidence="2">Cytosol</location>
    </subcellularLocation>
    <subcellularLocation>
        <location evidence="2">Nucleus</location>
    </subcellularLocation>
</comment>
<evidence type="ECO:0000313" key="3">
    <source>
        <dbReference type="EMBL" id="KAF9594994.1"/>
    </source>
</evidence>
<dbReference type="PANTHER" id="PTHR28242">
    <property type="entry name" value="PHOSPHORELAY INTERMEDIATE PROTEIN YPD1"/>
    <property type="match status" value="1"/>
</dbReference>
<dbReference type="OrthoDB" id="1673781at2759"/>
<sequence length="299" mass="34018">MAIVKQNLKRLNEMVSQMTAEGMLDAQFAEIQKLQDSEEELSFTIDMIELYCKEGLKTIQAMTHYMEEPVVDFGEVDLYVIKIKGTSLYMGTQQVTLACIEFRQDIADKERCIRTLEKISHEFNRVSAMFKDLVKAIHVELQKLITYLHIPPGMGILDATEFKNLQTSLEDDPAFLVDIIEESCIECCKTIQEMNNYLYQPVVDFCKVDVCVHKIKGPCLYIGARRVILACVGFRQALDEKDKERLGGGFLLITPNYTDEILILSATAYRRVSMGSIILAIFWSFCLEVHVGAKSPVLM</sequence>
<dbReference type="GO" id="GO:0043424">
    <property type="term" value="F:protein histidine kinase binding"/>
    <property type="evidence" value="ECO:0007669"/>
    <property type="project" value="UniProtKB-UniRule"/>
</dbReference>
<dbReference type="GO" id="GO:0009736">
    <property type="term" value="P:cytokinin-activated signaling pathway"/>
    <property type="evidence" value="ECO:0007669"/>
    <property type="project" value="UniProtKB-KW"/>
</dbReference>
<evidence type="ECO:0000256" key="2">
    <source>
        <dbReference type="RuleBase" id="RU369004"/>
    </source>
</evidence>
<gene>
    <name evidence="3" type="ORF">IFM89_035767</name>
</gene>
<dbReference type="GO" id="GO:0005634">
    <property type="term" value="C:nucleus"/>
    <property type="evidence" value="ECO:0007669"/>
    <property type="project" value="UniProtKB-SubCell"/>
</dbReference>
<keyword evidence="4" id="KW-1185">Reference proteome</keyword>
<dbReference type="InterPro" id="IPR036641">
    <property type="entry name" value="HPT_dom_sf"/>
</dbReference>
<evidence type="ECO:0000313" key="4">
    <source>
        <dbReference type="Proteomes" id="UP000631114"/>
    </source>
</evidence>
<proteinExistence type="predicted"/>
<keyword evidence="2" id="KW-0932">Cytokinin signaling pathway</keyword>
<keyword evidence="1 2" id="KW-0902">Two-component regulatory system</keyword>
<dbReference type="Proteomes" id="UP000631114">
    <property type="component" value="Unassembled WGS sequence"/>
</dbReference>
<dbReference type="AlphaFoldDB" id="A0A835HAM7"/>
<comment type="domain">
    <text evidence="2">Histidine-containing phosphotransfer domain (HPt) contains an active histidine that mediates the phosphotransfer.</text>
</comment>
<comment type="function">
    <text evidence="2">Functions as a two-component phosphorelay mediators between cytokinin sensor histidine kinases and response regulators (B-type ARRs). Plays an important role in propagating cytokinin signal transduction.</text>
</comment>